<dbReference type="InterPro" id="IPR028299">
    <property type="entry name" value="ClpA/B_CS2"/>
</dbReference>
<keyword evidence="5 6" id="KW-0143">Chaperone</keyword>
<dbReference type="GO" id="GO:0016887">
    <property type="term" value="F:ATP hydrolysis activity"/>
    <property type="evidence" value="ECO:0007669"/>
    <property type="project" value="InterPro"/>
</dbReference>
<dbReference type="FunFam" id="3.40.50.300:FF:000025">
    <property type="entry name" value="ATP-dependent Clp protease subunit"/>
    <property type="match status" value="1"/>
</dbReference>
<dbReference type="FunFam" id="3.40.50.300:FF:000010">
    <property type="entry name" value="Chaperone clpB 1, putative"/>
    <property type="match status" value="1"/>
</dbReference>
<organism evidence="10 11">
    <name type="scientific">Maudiozyma barnettii</name>
    <dbReference type="NCBI Taxonomy" id="61262"/>
    <lineage>
        <taxon>Eukaryota</taxon>
        <taxon>Fungi</taxon>
        <taxon>Dikarya</taxon>
        <taxon>Ascomycota</taxon>
        <taxon>Saccharomycotina</taxon>
        <taxon>Saccharomycetes</taxon>
        <taxon>Saccharomycetales</taxon>
        <taxon>Saccharomycetaceae</taxon>
        <taxon>Maudiozyma</taxon>
    </lineage>
</organism>
<evidence type="ECO:0000256" key="5">
    <source>
        <dbReference type="ARBA" id="ARBA00023186"/>
    </source>
</evidence>
<evidence type="ECO:0000259" key="8">
    <source>
        <dbReference type="SMART" id="SM00382"/>
    </source>
</evidence>
<dbReference type="GO" id="GO:0034605">
    <property type="term" value="P:cellular response to heat"/>
    <property type="evidence" value="ECO:0007669"/>
    <property type="project" value="TreeGrafter"/>
</dbReference>
<dbReference type="Gene3D" id="1.10.8.60">
    <property type="match status" value="1"/>
</dbReference>
<dbReference type="GO" id="GO:0005759">
    <property type="term" value="C:mitochondrial matrix"/>
    <property type="evidence" value="ECO:0007669"/>
    <property type="project" value="TreeGrafter"/>
</dbReference>
<feature type="coiled-coil region" evidence="7">
    <location>
        <begin position="335"/>
        <end position="415"/>
    </location>
</feature>
<dbReference type="InterPro" id="IPR041546">
    <property type="entry name" value="ClpA/ClpB_AAA_lid"/>
</dbReference>
<dbReference type="Gene3D" id="3.40.50.300">
    <property type="entry name" value="P-loop containing nucleotide triphosphate hydrolases"/>
    <property type="match status" value="3"/>
</dbReference>
<dbReference type="SMART" id="SM01086">
    <property type="entry name" value="ClpB_D2-small"/>
    <property type="match status" value="1"/>
</dbReference>
<keyword evidence="3 6" id="KW-0547">Nucleotide-binding</keyword>
<dbReference type="Pfam" id="PF17871">
    <property type="entry name" value="AAA_lid_9"/>
    <property type="match status" value="1"/>
</dbReference>
<name>A0A8H2ZLC7_9SACH</name>
<dbReference type="GeneID" id="64859079"/>
<keyword evidence="11" id="KW-1185">Reference proteome</keyword>
<dbReference type="RefSeq" id="XP_041407856.1">
    <property type="nucleotide sequence ID" value="XM_041551922.1"/>
</dbReference>
<dbReference type="Pfam" id="PF10431">
    <property type="entry name" value="ClpB_D2-small"/>
    <property type="match status" value="1"/>
</dbReference>
<feature type="domain" description="Clp ATPase C-terminal" evidence="9">
    <location>
        <begin position="700"/>
        <end position="789"/>
    </location>
</feature>
<feature type="domain" description="AAA+ ATPase" evidence="8">
    <location>
        <begin position="524"/>
        <end position="668"/>
    </location>
</feature>
<protein>
    <submittedName>
        <fullName evidence="10">Similar to Saccharomyces cerevisiae YDR258C HSP78 Oligomeric mitochondrial matrix chaperone that cooperates with Ssc1p in mitochondrial thermotolerance after heat shock</fullName>
    </submittedName>
</protein>
<dbReference type="EMBL" id="CAEFZW010000008">
    <property type="protein sequence ID" value="CAB4256012.1"/>
    <property type="molecule type" value="Genomic_DNA"/>
</dbReference>
<dbReference type="InterPro" id="IPR003593">
    <property type="entry name" value="AAA+_ATPase"/>
</dbReference>
<accession>A0A8H2ZLC7</accession>
<dbReference type="InterPro" id="IPR018368">
    <property type="entry name" value="ClpA/B_CS1"/>
</dbReference>
<dbReference type="PANTHER" id="PTHR11638">
    <property type="entry name" value="ATP-DEPENDENT CLP PROTEASE"/>
    <property type="match status" value="1"/>
</dbReference>
<dbReference type="InterPro" id="IPR001270">
    <property type="entry name" value="ClpA/B"/>
</dbReference>
<evidence type="ECO:0000313" key="10">
    <source>
        <dbReference type="EMBL" id="CAB4256012.1"/>
    </source>
</evidence>
<evidence type="ECO:0000256" key="7">
    <source>
        <dbReference type="SAM" id="Coils"/>
    </source>
</evidence>
<dbReference type="GO" id="GO:0005524">
    <property type="term" value="F:ATP binding"/>
    <property type="evidence" value="ECO:0007669"/>
    <property type="project" value="UniProtKB-KW"/>
</dbReference>
<dbReference type="PROSITE" id="PS00871">
    <property type="entry name" value="CLPAB_2"/>
    <property type="match status" value="1"/>
</dbReference>
<evidence type="ECO:0000313" key="11">
    <source>
        <dbReference type="Proteomes" id="UP000644660"/>
    </source>
</evidence>
<evidence type="ECO:0000256" key="1">
    <source>
        <dbReference type="ARBA" id="ARBA00008675"/>
    </source>
</evidence>
<dbReference type="PROSITE" id="PS00870">
    <property type="entry name" value="CLPAB_1"/>
    <property type="match status" value="1"/>
</dbReference>
<dbReference type="CDD" id="cd19499">
    <property type="entry name" value="RecA-like_ClpB_Hsp104-like"/>
    <property type="match status" value="1"/>
</dbReference>
<dbReference type="InterPro" id="IPR003959">
    <property type="entry name" value="ATPase_AAA_core"/>
</dbReference>
<gene>
    <name evidence="10" type="ORF">KABA2_08S01232</name>
</gene>
<dbReference type="CDD" id="cd00009">
    <property type="entry name" value="AAA"/>
    <property type="match status" value="1"/>
</dbReference>
<dbReference type="AlphaFoldDB" id="A0A8H2ZLC7"/>
<dbReference type="Pfam" id="PF07724">
    <property type="entry name" value="AAA_2"/>
    <property type="match status" value="1"/>
</dbReference>
<dbReference type="InterPro" id="IPR027417">
    <property type="entry name" value="P-loop_NTPase"/>
</dbReference>
<dbReference type="OrthoDB" id="47330at2759"/>
<keyword evidence="2" id="KW-0677">Repeat</keyword>
<comment type="similarity">
    <text evidence="1 6">Belongs to the ClpA/ClpB family.</text>
</comment>
<evidence type="ECO:0000256" key="3">
    <source>
        <dbReference type="ARBA" id="ARBA00022741"/>
    </source>
</evidence>
<keyword evidence="7" id="KW-0175">Coiled coil</keyword>
<dbReference type="SUPFAM" id="SSF52540">
    <property type="entry name" value="P-loop containing nucleoside triphosphate hydrolases"/>
    <property type="match status" value="2"/>
</dbReference>
<proteinExistence type="inferred from homology"/>
<dbReference type="SMART" id="SM00382">
    <property type="entry name" value="AAA"/>
    <property type="match status" value="2"/>
</dbReference>
<sequence length="805" mass="90885">MLRTVNLQIARSSNSLTRTSLIGVRTLFRSLSYGRAVSVPRISPVRSFNPSKLKIIPSQNLKSLRGPLLLFSRSYVQIRTDPNKKTYLEQYATNLTSLAKEGKLDPIIGRDEEISRAIQILSRRTKNNPVVIGRAGVGKTSLVEGLAQRIVRDEVPESLRGKQLYNLELSSLIAGAKYKGEFEERLKGVLDDIDESVVIFIDEVHMLLGLGGSGQGSMDASNILKPKLAKGLRCISATTLDEYKIIEKDPALARRFQPIILSEPTVADTISILRGLKERYEVHHGVRITDAALVSAAVLSNRYINDRFLPDKAIDLVDEACAVLRLQHESKPDEIQILDRHIMRIQIELESLKKETDPVSIERRESLQKELDLDNEELSRLTKIWDAEKEEIDSIKNAKANLEKAKIELEQTQRNGDYRKASELRFALIPDLEKKIELSNKKDSNGNVVTETMLHDSVSSDDISKVVARMTGIPTETVLKGDKDRLLFMEDSLRERVVGQDQAIKAIAEAVRLQRAGLTSEKRPIASFMFLGPTGTGKTELTKALAQFLFDNESNIIRFDMSEFQEKHTVSRLIGAPPGYVLSESGGQLTEAVRRNPYSVVLFDEFEKAHPDVSKLLLQVLDDGKLTDSLGHSVDFRNTIIVMTSNIGQDILLSEKPTKREEDSGNISPKIQQSVIDEMKRHYPPEFINRIDDILVFNRLSKKVLRSIVDIRIKEVQERLNEKRMKLNLSLEAKDWLTDHGYDHFYGARPLNRLIHKEILNSMATYLLKGQLRTGETVNVIVKDNKLVVEPNHAEGEEIEQKLEK</sequence>
<dbReference type="FunFam" id="3.40.50.300:FF:000120">
    <property type="entry name" value="ATP-dependent chaperone ClpB"/>
    <property type="match status" value="1"/>
</dbReference>
<comment type="caution">
    <text evidence="10">The sequence shown here is derived from an EMBL/GenBank/DDBJ whole genome shotgun (WGS) entry which is preliminary data.</text>
</comment>
<keyword evidence="10" id="KW-0346">Stress response</keyword>
<evidence type="ECO:0000259" key="9">
    <source>
        <dbReference type="SMART" id="SM01086"/>
    </source>
</evidence>
<dbReference type="InterPro" id="IPR050130">
    <property type="entry name" value="ClpA_ClpB"/>
</dbReference>
<evidence type="ECO:0000256" key="6">
    <source>
        <dbReference type="RuleBase" id="RU004432"/>
    </source>
</evidence>
<dbReference type="PRINTS" id="PR00300">
    <property type="entry name" value="CLPPROTEASEA"/>
</dbReference>
<feature type="domain" description="AAA+ ATPase" evidence="8">
    <location>
        <begin position="125"/>
        <end position="265"/>
    </location>
</feature>
<keyword evidence="4 6" id="KW-0067">ATP-binding</keyword>
<dbReference type="GO" id="GO:0043335">
    <property type="term" value="P:protein unfolding"/>
    <property type="evidence" value="ECO:0007669"/>
    <property type="project" value="TreeGrafter"/>
</dbReference>
<dbReference type="FunFam" id="1.10.8.60:FF:000017">
    <property type="entry name" value="ATP-dependent chaperone ClpB"/>
    <property type="match status" value="1"/>
</dbReference>
<dbReference type="PANTHER" id="PTHR11638:SF176">
    <property type="entry name" value="HEAT SHOCK PROTEIN 78, MITOCHONDRIAL"/>
    <property type="match status" value="1"/>
</dbReference>
<dbReference type="Pfam" id="PF00004">
    <property type="entry name" value="AAA"/>
    <property type="match status" value="1"/>
</dbReference>
<dbReference type="Proteomes" id="UP000644660">
    <property type="component" value="Unassembled WGS sequence"/>
</dbReference>
<evidence type="ECO:0000256" key="4">
    <source>
        <dbReference type="ARBA" id="ARBA00022840"/>
    </source>
</evidence>
<dbReference type="GO" id="GO:0042026">
    <property type="term" value="P:protein refolding"/>
    <property type="evidence" value="ECO:0007669"/>
    <property type="project" value="TreeGrafter"/>
</dbReference>
<dbReference type="InterPro" id="IPR019489">
    <property type="entry name" value="Clp_ATPase_C"/>
</dbReference>
<evidence type="ECO:0000256" key="2">
    <source>
        <dbReference type="ARBA" id="ARBA00022737"/>
    </source>
</evidence>
<reference evidence="10 11" key="1">
    <citation type="submission" date="2020-05" db="EMBL/GenBank/DDBJ databases">
        <authorList>
            <person name="Casaregola S."/>
            <person name="Devillers H."/>
            <person name="Grondin C."/>
        </authorList>
    </citation>
    <scope>NUCLEOTIDE SEQUENCE [LARGE SCALE GENOMIC DNA]</scope>
    <source>
        <strain evidence="10 11">CLIB 1767</strain>
    </source>
</reference>